<organism evidence="1 2">
    <name type="scientific">Saccharothrix carnea</name>
    <dbReference type="NCBI Taxonomy" id="1280637"/>
    <lineage>
        <taxon>Bacteria</taxon>
        <taxon>Bacillati</taxon>
        <taxon>Actinomycetota</taxon>
        <taxon>Actinomycetes</taxon>
        <taxon>Pseudonocardiales</taxon>
        <taxon>Pseudonocardiaceae</taxon>
        <taxon>Saccharothrix</taxon>
    </lineage>
</organism>
<sequence length="123" mass="12964">MESKSTFKITRWDQTVYDSAEPQLGRAVVDKAYSGVMEGTSTAELTMCQPSDGSAGYVGTERFVGTVDGKAGTFVLQHGAVMAGEDAQFWGHIVPGSGTGELAGISGTARLEHELIILDHDLG</sequence>
<dbReference type="OrthoDB" id="69764at2"/>
<evidence type="ECO:0000313" key="2">
    <source>
        <dbReference type="Proteomes" id="UP000241118"/>
    </source>
</evidence>
<dbReference type="InterPro" id="IPR021607">
    <property type="entry name" value="DUF3224"/>
</dbReference>
<dbReference type="EMBL" id="PYAX01000007">
    <property type="protein sequence ID" value="PSL54343.1"/>
    <property type="molecule type" value="Genomic_DNA"/>
</dbReference>
<evidence type="ECO:0000313" key="1">
    <source>
        <dbReference type="EMBL" id="PSL54343.1"/>
    </source>
</evidence>
<dbReference type="SUPFAM" id="SSF159238">
    <property type="entry name" value="SO1590-like"/>
    <property type="match status" value="1"/>
</dbReference>
<protein>
    <submittedName>
        <fullName evidence="1">Uncharacterized protein DUF3224</fullName>
    </submittedName>
</protein>
<name>A0A2P8I7A8_SACCR</name>
<dbReference type="AlphaFoldDB" id="A0A2P8I7A8"/>
<proteinExistence type="predicted"/>
<keyword evidence="2" id="KW-1185">Reference proteome</keyword>
<dbReference type="RefSeq" id="WP_106617402.1">
    <property type="nucleotide sequence ID" value="NZ_PYAX01000007.1"/>
</dbReference>
<comment type="caution">
    <text evidence="1">The sequence shown here is derived from an EMBL/GenBank/DDBJ whole genome shotgun (WGS) entry which is preliminary data.</text>
</comment>
<accession>A0A2P8I7A8</accession>
<dbReference type="Pfam" id="PF11528">
    <property type="entry name" value="DUF3224"/>
    <property type="match status" value="1"/>
</dbReference>
<dbReference type="Gene3D" id="2.40.350.10">
    <property type="entry name" value="SO1590-like"/>
    <property type="match status" value="1"/>
</dbReference>
<dbReference type="Proteomes" id="UP000241118">
    <property type="component" value="Unassembled WGS sequence"/>
</dbReference>
<dbReference type="InterPro" id="IPR023159">
    <property type="entry name" value="SO1590-like_sf"/>
</dbReference>
<gene>
    <name evidence="1" type="ORF">B0I31_107402</name>
</gene>
<reference evidence="1 2" key="1">
    <citation type="submission" date="2018-03" db="EMBL/GenBank/DDBJ databases">
        <title>Genomic Encyclopedia of Type Strains, Phase III (KMG-III): the genomes of soil and plant-associated and newly described type strains.</title>
        <authorList>
            <person name="Whitman W."/>
        </authorList>
    </citation>
    <scope>NUCLEOTIDE SEQUENCE [LARGE SCALE GENOMIC DNA]</scope>
    <source>
        <strain evidence="1 2">CGMCC 4.7097</strain>
    </source>
</reference>